<feature type="compositionally biased region" description="Low complexity" evidence="16">
    <location>
        <begin position="1053"/>
        <end position="1066"/>
    </location>
</feature>
<keyword evidence="10" id="KW-0931">ER-Golgi transport</keyword>
<evidence type="ECO:0000256" key="5">
    <source>
        <dbReference type="ARBA" id="ARBA00021236"/>
    </source>
</evidence>
<evidence type="ECO:0000256" key="4">
    <source>
        <dbReference type="ARBA" id="ARBA00013507"/>
    </source>
</evidence>
<feature type="compositionally biased region" description="Polar residues" evidence="16">
    <location>
        <begin position="496"/>
        <end position="508"/>
    </location>
</feature>
<feature type="compositionally biased region" description="Polar residues" evidence="16">
    <location>
        <begin position="1148"/>
        <end position="1158"/>
    </location>
</feature>
<keyword evidence="6" id="KW-0813">Transport</keyword>
<dbReference type="PROSITE" id="PS00678">
    <property type="entry name" value="WD_REPEATS_1"/>
    <property type="match status" value="2"/>
</dbReference>
<feature type="compositionally biased region" description="Low complexity" evidence="16">
    <location>
        <begin position="871"/>
        <end position="892"/>
    </location>
</feature>
<evidence type="ECO:0000256" key="7">
    <source>
        <dbReference type="ARBA" id="ARBA00022574"/>
    </source>
</evidence>
<evidence type="ECO:0000256" key="16">
    <source>
        <dbReference type="SAM" id="MobiDB-lite"/>
    </source>
</evidence>
<evidence type="ECO:0000256" key="11">
    <source>
        <dbReference type="ARBA" id="ARBA00022927"/>
    </source>
</evidence>
<comment type="caution">
    <text evidence="17">The sequence shown here is derived from an EMBL/GenBank/DDBJ whole genome shotgun (WGS) entry which is preliminary data.</text>
</comment>
<keyword evidence="9" id="KW-0256">Endoplasmic reticulum</keyword>
<accession>A0A9P8LIB2</accession>
<dbReference type="GO" id="GO:0030127">
    <property type="term" value="C:COPII vesicle coat"/>
    <property type="evidence" value="ECO:0007669"/>
    <property type="project" value="TreeGrafter"/>
</dbReference>
<feature type="repeat" description="WD" evidence="15">
    <location>
        <begin position="182"/>
        <end position="204"/>
    </location>
</feature>
<dbReference type="PROSITE" id="PS50082">
    <property type="entry name" value="WD_REPEATS_2"/>
    <property type="match status" value="1"/>
</dbReference>
<keyword evidence="8" id="KW-0677">Repeat</keyword>
<feature type="compositionally biased region" description="Pro residues" evidence="16">
    <location>
        <begin position="965"/>
        <end position="976"/>
    </location>
</feature>
<dbReference type="InterPro" id="IPR019775">
    <property type="entry name" value="WD40_repeat_CS"/>
</dbReference>
<keyword evidence="18" id="KW-1185">Reference proteome</keyword>
<dbReference type="PANTHER" id="PTHR13923:SF11">
    <property type="entry name" value="SECRETORY 31, ISOFORM D"/>
    <property type="match status" value="1"/>
</dbReference>
<protein>
    <recommendedName>
        <fullName evidence="5">Protein transport protein SEC31</fullName>
    </recommendedName>
    <alternativeName>
        <fullName evidence="4">Protein transport protein sec31</fullName>
    </alternativeName>
</protein>
<dbReference type="Proteomes" id="UP000750711">
    <property type="component" value="Unassembled WGS sequence"/>
</dbReference>
<reference evidence="17" key="1">
    <citation type="submission" date="2021-03" db="EMBL/GenBank/DDBJ databases">
        <title>Comparative genomics and phylogenomic investigation of the class Geoglossomycetes provide insights into ecological specialization and systematics.</title>
        <authorList>
            <person name="Melie T."/>
            <person name="Pirro S."/>
            <person name="Miller A.N."/>
            <person name="Quandt A."/>
        </authorList>
    </citation>
    <scope>NUCLEOTIDE SEQUENCE</scope>
    <source>
        <strain evidence="17">CAQ_001_2017</strain>
    </source>
</reference>
<keyword evidence="13" id="KW-0968">Cytoplasmic vesicle</keyword>
<proteinExistence type="inferred from homology"/>
<evidence type="ECO:0000256" key="1">
    <source>
        <dbReference type="ARBA" id="ARBA00004299"/>
    </source>
</evidence>
<comment type="subcellular location">
    <subcellularLocation>
        <location evidence="1">Cytoplasmic vesicle</location>
        <location evidence="1">COPII-coated vesicle membrane</location>
        <topology evidence="1">Peripheral membrane protein</topology>
        <orientation evidence="1">Cytoplasmic side</orientation>
    </subcellularLocation>
    <subcellularLocation>
        <location evidence="2">Endoplasmic reticulum membrane</location>
        <topology evidence="2">Peripheral membrane protein</topology>
        <orientation evidence="2">Cytoplasmic side</orientation>
    </subcellularLocation>
</comment>
<dbReference type="Gene3D" id="1.20.940.10">
    <property type="entry name" value="Functional domain of the splicing factor Prp18"/>
    <property type="match status" value="1"/>
</dbReference>
<keyword evidence="12" id="KW-0472">Membrane</keyword>
<evidence type="ECO:0000256" key="15">
    <source>
        <dbReference type="PROSITE-ProRule" id="PRU00221"/>
    </source>
</evidence>
<evidence type="ECO:0000256" key="8">
    <source>
        <dbReference type="ARBA" id="ARBA00022737"/>
    </source>
</evidence>
<dbReference type="InterPro" id="IPR001680">
    <property type="entry name" value="WD40_rpt"/>
</dbReference>
<sequence>MVRLREIPRTATFAWSPGSGLPLVATGTIAGAVDADFSNETQLELWDLQLGNPDQTLELVPSASIGTDSRFHDIAWGRITGDHRRGIIAGALENGSLDLWDADALLTGESDAFMSRTTKHTGPIKSLQFNPFKSELLATAGVKGELFIFDLNNVSNPFRLGNPAPRAGFESVDWNKRIPHILVTGGSDGLVTVWDVKAKKESLSFNTAGGKAVSAVAWDPENATKLITATPDDTVIQVWDLRNAHAPERTLNAHNQGVLSLSWCRQDSDLLLSCGKDNRTICWNPQTGKDYGEFSLVTNWTFQTRWNPHNPNLLATASFDGKISVQSIQSVKSSTSQTAGGQDQAINEEDFFAKAQFEPRGAGFSLPKPPKWLERPVGASFGFGGKVVSLGLADAKTRRSKITISSFAVDSGVGSATQGFEKALNEGDLASICESRISDAKTEEERADWKVIETLLSENPKKQLVAYLGISRDMDEAADSLGKLGLGQDNPEDSSSKPNFDSQVNGSSKGKDKRLSSFFDDNADESFLSDLASTKGAKTNNPFQIYTGKESDSDKRITRALLLGEFEAALDVCLKEDRMSDAFMFAICGGQKCIDRAQAAYFTKQAKGPNYLRILASVVGKNLWDVVYNANLANWKEVMAALCTYANPSEFPDLCDALGDRLVQDVKGNSGNATARKDASFCYLAGSKLEKVVAIWIEELQENEQSGLNSTTADSTFSVHARSLQDFIEKVTVFRKVTNFQDKDKDLPSGWKLAPLYDKYTEYADVVAAHGHLNVAEKYLDLVPAKYPAAEVARNRVKQASRKQAPQAANRQPATAARTAQRPQAAAPYQGTAPPTISNPYAPTTSTPASNPYAPSSVSNPYAPAAIGSNTYPSSGYQQPQQPTGGLPLPQQNYGAGYPASHHPYGAQPPPRSFNASPSIPPPSKASNIPNWNDTPVVTKPPTSRRSTPSIGPAITSPFPGEPGIAPPPPPPPQPSAPFGAQQRATPPPVPPPPKGPAPPPRMTSTLAGGPPQSTQHGERPSSATANAYAPQQPNPPSQYGATPSIPAIPRGSSPYSAQPSAPPHSNRYAPAPAQGIPTPARQNVPPPPQGVPRPGAPSSQYAPQQGQYSPPIQQGGPPNPYAPSMQAPQSRQPPPQGPPQSTSQDSRPGTGQSQKSRTPVPAATKYPPGDRSHIANEARPIYEILSADMQRVKSQAPSSFKAQVLDTEKRLNILFDHLNNDDLLKPDTLQSVLQLAGAIQARDYATAQAIHLDVLTNKTD</sequence>
<dbReference type="GO" id="GO:0007029">
    <property type="term" value="P:endoplasmic reticulum organization"/>
    <property type="evidence" value="ECO:0007669"/>
    <property type="project" value="TreeGrafter"/>
</dbReference>
<comment type="function">
    <text evidence="14">Component of the coat protein complex II (COPII) which promotes the formation of transport vesicles from the endoplasmic reticulum (ER). The coat has two main functions, the physical deformation of the endoplasmic reticulum membrane into vesicles and the selection of cargo molecules.</text>
</comment>
<evidence type="ECO:0000256" key="12">
    <source>
        <dbReference type="ARBA" id="ARBA00023136"/>
    </source>
</evidence>
<dbReference type="Pfam" id="PF00400">
    <property type="entry name" value="WD40"/>
    <property type="match status" value="1"/>
</dbReference>
<dbReference type="InterPro" id="IPR040251">
    <property type="entry name" value="SEC31-like"/>
</dbReference>
<feature type="compositionally biased region" description="Low complexity" evidence="16">
    <location>
        <begin position="804"/>
        <end position="828"/>
    </location>
</feature>
<dbReference type="EMBL" id="JAGHQM010000047">
    <property type="protein sequence ID" value="KAH0565949.1"/>
    <property type="molecule type" value="Genomic_DNA"/>
</dbReference>
<feature type="compositionally biased region" description="Polar residues" evidence="16">
    <location>
        <begin position="932"/>
        <end position="950"/>
    </location>
</feature>
<feature type="compositionally biased region" description="Pro residues" evidence="16">
    <location>
        <begin position="986"/>
        <end position="1002"/>
    </location>
</feature>
<gene>
    <name evidence="17" type="ORF">GP486_000641</name>
</gene>
<comment type="similarity">
    <text evidence="3">Belongs to the WD repeat SEC31 family.</text>
</comment>
<organism evidence="17 18">
    <name type="scientific">Trichoglossum hirsutum</name>
    <dbReference type="NCBI Taxonomy" id="265104"/>
    <lineage>
        <taxon>Eukaryota</taxon>
        <taxon>Fungi</taxon>
        <taxon>Dikarya</taxon>
        <taxon>Ascomycota</taxon>
        <taxon>Pezizomycotina</taxon>
        <taxon>Geoglossomycetes</taxon>
        <taxon>Geoglossales</taxon>
        <taxon>Geoglossaceae</taxon>
        <taxon>Trichoglossum</taxon>
    </lineage>
</organism>
<evidence type="ECO:0000256" key="3">
    <source>
        <dbReference type="ARBA" id="ARBA00009358"/>
    </source>
</evidence>
<evidence type="ECO:0000256" key="14">
    <source>
        <dbReference type="ARBA" id="ARBA00025471"/>
    </source>
</evidence>
<dbReference type="AlphaFoldDB" id="A0A9P8LIB2"/>
<evidence type="ECO:0000313" key="17">
    <source>
        <dbReference type="EMBL" id="KAH0565949.1"/>
    </source>
</evidence>
<dbReference type="GO" id="GO:0005198">
    <property type="term" value="F:structural molecule activity"/>
    <property type="evidence" value="ECO:0007669"/>
    <property type="project" value="TreeGrafter"/>
</dbReference>
<keyword evidence="7 15" id="KW-0853">WD repeat</keyword>
<evidence type="ECO:0000313" key="18">
    <source>
        <dbReference type="Proteomes" id="UP000750711"/>
    </source>
</evidence>
<feature type="compositionally biased region" description="Pro residues" evidence="16">
    <location>
        <begin position="1085"/>
        <end position="1096"/>
    </location>
</feature>
<dbReference type="SMART" id="SM00320">
    <property type="entry name" value="WD40"/>
    <property type="match status" value="5"/>
</dbReference>
<evidence type="ECO:0000256" key="10">
    <source>
        <dbReference type="ARBA" id="ARBA00022892"/>
    </source>
</evidence>
<feature type="compositionally biased region" description="Polar residues" evidence="16">
    <location>
        <begin position="1003"/>
        <end position="1016"/>
    </location>
</feature>
<dbReference type="Gene3D" id="2.130.10.10">
    <property type="entry name" value="YVTN repeat-like/Quinoprotein amine dehydrogenase"/>
    <property type="match status" value="1"/>
</dbReference>
<dbReference type="SUPFAM" id="SSF50978">
    <property type="entry name" value="WD40 repeat-like"/>
    <property type="match status" value="1"/>
</dbReference>
<feature type="region of interest" description="Disordered" evidence="16">
    <location>
        <begin position="481"/>
        <end position="515"/>
    </location>
</feature>
<feature type="compositionally biased region" description="Polar residues" evidence="16">
    <location>
        <begin position="1099"/>
        <end position="1113"/>
    </location>
</feature>
<dbReference type="Gene3D" id="1.25.40.1030">
    <property type="match status" value="1"/>
</dbReference>
<evidence type="ECO:0000256" key="2">
    <source>
        <dbReference type="ARBA" id="ARBA00004397"/>
    </source>
</evidence>
<dbReference type="GO" id="GO:0015031">
    <property type="term" value="P:protein transport"/>
    <property type="evidence" value="ECO:0007669"/>
    <property type="project" value="UniProtKB-KW"/>
</dbReference>
<feature type="non-terminal residue" evidence="17">
    <location>
        <position position="1"/>
    </location>
</feature>
<dbReference type="GO" id="GO:0070971">
    <property type="term" value="C:endoplasmic reticulum exit site"/>
    <property type="evidence" value="ECO:0007669"/>
    <property type="project" value="TreeGrafter"/>
</dbReference>
<dbReference type="GO" id="GO:0090110">
    <property type="term" value="P:COPII-coated vesicle cargo loading"/>
    <property type="evidence" value="ECO:0007669"/>
    <property type="project" value="TreeGrafter"/>
</dbReference>
<dbReference type="GO" id="GO:0005789">
    <property type="term" value="C:endoplasmic reticulum membrane"/>
    <property type="evidence" value="ECO:0007669"/>
    <property type="project" value="UniProtKB-SubCell"/>
</dbReference>
<dbReference type="InterPro" id="IPR015943">
    <property type="entry name" value="WD40/YVTN_repeat-like_dom_sf"/>
</dbReference>
<dbReference type="FunFam" id="2.130.10.10:FF:000193">
    <property type="entry name" value="Protein transport protein SEC31, putative"/>
    <property type="match status" value="1"/>
</dbReference>
<dbReference type="InterPro" id="IPR036322">
    <property type="entry name" value="WD40_repeat_dom_sf"/>
</dbReference>
<evidence type="ECO:0000256" key="9">
    <source>
        <dbReference type="ARBA" id="ARBA00022824"/>
    </source>
</evidence>
<dbReference type="PANTHER" id="PTHR13923">
    <property type="entry name" value="SEC31-RELATED PROTEIN"/>
    <property type="match status" value="1"/>
</dbReference>
<name>A0A9P8LIB2_9PEZI</name>
<evidence type="ECO:0000256" key="13">
    <source>
        <dbReference type="ARBA" id="ARBA00023329"/>
    </source>
</evidence>
<keyword evidence="11" id="KW-0653">Protein transport</keyword>
<evidence type="ECO:0000256" key="6">
    <source>
        <dbReference type="ARBA" id="ARBA00022448"/>
    </source>
</evidence>
<feature type="compositionally biased region" description="Polar residues" evidence="16">
    <location>
        <begin position="833"/>
        <end position="860"/>
    </location>
</feature>
<feature type="region of interest" description="Disordered" evidence="16">
    <location>
        <begin position="794"/>
        <end position="1175"/>
    </location>
</feature>